<dbReference type="EMBL" id="JAWMQI010000035">
    <property type="protein sequence ID" value="MDV7248909.1"/>
    <property type="molecule type" value="Genomic_DNA"/>
</dbReference>
<reference evidence="3 4" key="1">
    <citation type="submission" date="2023-10" db="EMBL/GenBank/DDBJ databases">
        <title>A new tool for lettuce pathogen research.</title>
        <authorList>
            <person name="Horton K.N."/>
            <person name="Cseke L.J."/>
            <person name="Badiwe M."/>
            <person name="Tesfaye D."/>
            <person name="Klein A."/>
            <person name="Su J."/>
            <person name="Potnis N."/>
            <person name="Gassmann W."/>
        </authorList>
    </citation>
    <scope>NUCLEOTIDE SEQUENCE [LARGE SCALE GENOMIC DNA]</scope>
    <source>
        <strain evidence="3 4">JSKH1901</strain>
    </source>
</reference>
<comment type="similarity">
    <text evidence="1 2">Belongs to the TelA family.</text>
</comment>
<comment type="caution">
    <text evidence="3">The sequence shown here is derived from an EMBL/GenBank/DDBJ whole genome shotgun (WGS) entry which is preliminary data.</text>
</comment>
<evidence type="ECO:0000313" key="3">
    <source>
        <dbReference type="EMBL" id="MDV7248909.1"/>
    </source>
</evidence>
<dbReference type="AlphaFoldDB" id="A0AAW8ZT31"/>
<proteinExistence type="inferred from homology"/>
<dbReference type="PANTHER" id="PTHR38432:SF1">
    <property type="entry name" value="TELA-LIKE PROTEIN SAOUHSC_01408"/>
    <property type="match status" value="1"/>
</dbReference>
<dbReference type="Proteomes" id="UP001187425">
    <property type="component" value="Unassembled WGS sequence"/>
</dbReference>
<accession>A0AAW8ZT31</accession>
<protein>
    <submittedName>
        <fullName evidence="3">Toxic anion resistance protein</fullName>
    </submittedName>
</protein>
<dbReference type="RefSeq" id="WP_039445270.1">
    <property type="nucleotide sequence ID" value="NZ_JAWMQI010000035.1"/>
</dbReference>
<dbReference type="Pfam" id="PF05816">
    <property type="entry name" value="TelA"/>
    <property type="match status" value="1"/>
</dbReference>
<name>A0AAW8ZT31_9XANT</name>
<evidence type="ECO:0000313" key="4">
    <source>
        <dbReference type="Proteomes" id="UP001187425"/>
    </source>
</evidence>
<organism evidence="3 4">
    <name type="scientific">Xanthomonas hortorum pv. vitians</name>
    <dbReference type="NCBI Taxonomy" id="83224"/>
    <lineage>
        <taxon>Bacteria</taxon>
        <taxon>Pseudomonadati</taxon>
        <taxon>Pseudomonadota</taxon>
        <taxon>Gammaproteobacteria</taxon>
        <taxon>Lysobacterales</taxon>
        <taxon>Lysobacteraceae</taxon>
        <taxon>Xanthomonas</taxon>
    </lineage>
</organism>
<sequence length="376" mass="41919">MNAMQQSKTVLVASFQMTPDSLRELGLREADVPEIQQVAQRIEVGSPQAVAEFGRDVADHTSRYADSLLDQVRNSDLDEAGEKLTQVVAKARSLNIGALSDNRSRVPVIGPLIDRFRVRSTAFMARFDTTREQIERLVGDVQATQQSITQRNASLDDMFVAVREEHRLLGVHIAAGKLRLAELGAQAESLRGSLENDPGRVQELADLDAMLANLDKRIGDLIALQHSAMQSLPTIRMIQANNQMLVDKFHTIREITVPAWKRQFMLALSLNEQKNAVELATAIDDTTNDLMKRNAALLHRTSVETAKENQRLVIDVDTLKQVQTTLIKTVEDVLRIQQEGVQKRKDAEKQIAAMRGDLQAKLTRQPARVLPQQEGA</sequence>
<dbReference type="InterPro" id="IPR008863">
    <property type="entry name" value="Toxic_anion-R_TelA"/>
</dbReference>
<evidence type="ECO:0000256" key="2">
    <source>
        <dbReference type="PIRNR" id="PIRNR026508"/>
    </source>
</evidence>
<gene>
    <name evidence="3" type="ORF">R4K57_10905</name>
</gene>
<dbReference type="PANTHER" id="PTHR38432">
    <property type="entry name" value="TELA-LIKE PROTEIN SAOUHSC_01408"/>
    <property type="match status" value="1"/>
</dbReference>
<dbReference type="PIRSF" id="PIRSF026508">
    <property type="entry name" value="TelA"/>
    <property type="match status" value="1"/>
</dbReference>
<evidence type="ECO:0000256" key="1">
    <source>
        <dbReference type="ARBA" id="ARBA00005541"/>
    </source>
</evidence>